<feature type="transmembrane region" description="Helical" evidence="9">
    <location>
        <begin position="124"/>
        <end position="148"/>
    </location>
</feature>
<comment type="subcellular location">
    <subcellularLocation>
        <location evidence="1">Cell membrane</location>
        <topology evidence="1">Multi-pass membrane protein</topology>
    </subcellularLocation>
</comment>
<name>A0ABY5VX65_9ACTN</name>
<sequence length="900" mass="95459">MTLGSAYAVSGVGLVLTYRTSGLFNFAHGALATAAAYLFYFLHVQQGWSWQLSAVVCVLIAAPLLGLALELVARRLEGQSLVMRVTATIGILLMVQAIAVIIWGHEVRYVPKFLPTDPIHVGGAVVTTDQVIVIGTGLVATTVLYLFLRYARMGLAMRAVVQDPSLLDIAGMRPTVVRRTAWVIGSVFASVSGLLIVPFIALDATTLTFLVIASFGAAAIGQFRSLPGTYAGALVIGVAAAFATKWFTTGLSAGLSAALPFLILFLVLLVSPRRHLADAAPLLPRAAAAWKGPWQVQVGFGAVLLVVLLFVPQFAGLHLTDWSRTLAMVIVFLSLGLLVRTSGQVSLCHVSFMAIGACTLSRLMVVHGWPWLAAVLVAGLIAVPIGALLAIPAMRLSGLYLALATFGFGLMLQYIMYGSGYMFGKMGVGVHVPRPDFAAVGLPDTDTTYYYFVLLLAVLTLLLVLAIVGGRLGRLLRALADSSVGLSASGTSIHLTRLLVFCISAFLAAIGGVLEAGGLGIATETAYMPLMSLTLFCLIIINLGNAPWYALGAAMGSTLIPSYWSDASATAWLQLGFGLGALGYTLKRVQDAGDTPESLRRFLDGIFRKPKTSVRRTTTAVAAPVLQAEPATFELNDLRVQFGGLAAVDGVSLTARTGVITGLIGPNGAGKTTIFNVASGFLRPSRGRVFFQHKDVTRFGVARRARNGIGRTFQRMELFDSLTVRENVALGYEARFAGTRILSHLLGSRAVREKALASADAALAMCHIENLAELTPGGLSTGQRRLVELARCLAGPFKILLLDEPSSGLDRAETAQFGEILQRVVAERGVGILLVEHDIALVSEICEYIYVIDFGKLIYQGDAADVIGSPIVRAAYLGDELETASATEKVAESASATETV</sequence>
<dbReference type="Gene3D" id="3.40.50.300">
    <property type="entry name" value="P-loop containing nucleotide triphosphate hydrolases"/>
    <property type="match status" value="1"/>
</dbReference>
<feature type="transmembrane region" description="Helical" evidence="9">
    <location>
        <begin position="81"/>
        <end position="104"/>
    </location>
</feature>
<evidence type="ECO:0000256" key="6">
    <source>
        <dbReference type="ARBA" id="ARBA00022840"/>
    </source>
</evidence>
<feature type="transmembrane region" description="Helical" evidence="9">
    <location>
        <begin position="526"/>
        <end position="551"/>
    </location>
</feature>
<keyword evidence="6" id="KW-0067">ATP-binding</keyword>
<protein>
    <submittedName>
        <fullName evidence="11">Branched-chain amino acid ABC transporter permease/ATP-binding protein</fullName>
    </submittedName>
</protein>
<evidence type="ECO:0000313" key="11">
    <source>
        <dbReference type="EMBL" id="UWP80381.1"/>
    </source>
</evidence>
<dbReference type="PANTHER" id="PTHR45772">
    <property type="entry name" value="CONSERVED COMPONENT OF ABC TRANSPORTER FOR NATURAL AMINO ACIDS-RELATED"/>
    <property type="match status" value="1"/>
</dbReference>
<evidence type="ECO:0000256" key="1">
    <source>
        <dbReference type="ARBA" id="ARBA00004651"/>
    </source>
</evidence>
<evidence type="ECO:0000256" key="7">
    <source>
        <dbReference type="ARBA" id="ARBA00022989"/>
    </source>
</evidence>
<feature type="transmembrane region" description="Helical" evidence="9">
    <location>
        <begin position="563"/>
        <end position="586"/>
    </location>
</feature>
<dbReference type="SUPFAM" id="SSF52540">
    <property type="entry name" value="P-loop containing nucleoside triphosphate hydrolases"/>
    <property type="match status" value="1"/>
</dbReference>
<feature type="transmembrane region" description="Helical" evidence="9">
    <location>
        <begin position="371"/>
        <end position="391"/>
    </location>
</feature>
<keyword evidence="5" id="KW-0547">Nucleotide-binding</keyword>
<dbReference type="InterPro" id="IPR003439">
    <property type="entry name" value="ABC_transporter-like_ATP-bd"/>
</dbReference>
<dbReference type="Pfam" id="PF00005">
    <property type="entry name" value="ABC_tran"/>
    <property type="match status" value="1"/>
</dbReference>
<dbReference type="CDD" id="cd06581">
    <property type="entry name" value="TM_PBP1_LivM_like"/>
    <property type="match status" value="1"/>
</dbReference>
<dbReference type="RefSeq" id="WP_259858141.1">
    <property type="nucleotide sequence ID" value="NZ_BAAAST010000009.1"/>
</dbReference>
<evidence type="ECO:0000256" key="9">
    <source>
        <dbReference type="SAM" id="Phobius"/>
    </source>
</evidence>
<evidence type="ECO:0000313" key="12">
    <source>
        <dbReference type="Proteomes" id="UP001059617"/>
    </source>
</evidence>
<reference evidence="11" key="2">
    <citation type="submission" date="2022-09" db="EMBL/GenBank/DDBJ databases">
        <title>Biosynthetic gene clusters of Dactylosporangioum fulvum.</title>
        <authorList>
            <person name="Caradec T."/>
        </authorList>
    </citation>
    <scope>NUCLEOTIDE SEQUENCE</scope>
    <source>
        <strain evidence="11">NRRL B-16292</strain>
    </source>
</reference>
<dbReference type="InterPro" id="IPR051120">
    <property type="entry name" value="ABC_AA/LPS_Transport"/>
</dbReference>
<evidence type="ECO:0000256" key="2">
    <source>
        <dbReference type="ARBA" id="ARBA00022448"/>
    </source>
</evidence>
<keyword evidence="7 9" id="KW-1133">Transmembrane helix</keyword>
<dbReference type="InterPro" id="IPR003593">
    <property type="entry name" value="AAA+_ATPase"/>
</dbReference>
<feature type="transmembrane region" description="Helical" evidence="9">
    <location>
        <begin position="23"/>
        <end position="42"/>
    </location>
</feature>
<feature type="transmembrane region" description="Helical" evidence="9">
    <location>
        <begin position="292"/>
        <end position="310"/>
    </location>
</feature>
<reference evidence="11" key="1">
    <citation type="submission" date="2021-04" db="EMBL/GenBank/DDBJ databases">
        <authorList>
            <person name="Hartkoorn R.C."/>
            <person name="Beaudoing E."/>
            <person name="Hot D."/>
        </authorList>
    </citation>
    <scope>NUCLEOTIDE SEQUENCE</scope>
    <source>
        <strain evidence="11">NRRL B-16292</strain>
    </source>
</reference>
<dbReference type="Proteomes" id="UP001059617">
    <property type="component" value="Chromosome"/>
</dbReference>
<dbReference type="CDD" id="cd03219">
    <property type="entry name" value="ABC_Mj1267_LivG_branched"/>
    <property type="match status" value="1"/>
</dbReference>
<organism evidence="11 12">
    <name type="scientific">Dactylosporangium fulvum</name>
    <dbReference type="NCBI Taxonomy" id="53359"/>
    <lineage>
        <taxon>Bacteria</taxon>
        <taxon>Bacillati</taxon>
        <taxon>Actinomycetota</taxon>
        <taxon>Actinomycetes</taxon>
        <taxon>Micromonosporales</taxon>
        <taxon>Micromonosporaceae</taxon>
        <taxon>Dactylosporangium</taxon>
    </lineage>
</organism>
<evidence type="ECO:0000256" key="4">
    <source>
        <dbReference type="ARBA" id="ARBA00022692"/>
    </source>
</evidence>
<feature type="transmembrane region" description="Helical" evidence="9">
    <location>
        <begin position="449"/>
        <end position="473"/>
    </location>
</feature>
<dbReference type="InterPro" id="IPR027417">
    <property type="entry name" value="P-loop_NTPase"/>
</dbReference>
<feature type="transmembrane region" description="Helical" evidence="9">
    <location>
        <begin position="253"/>
        <end position="271"/>
    </location>
</feature>
<keyword evidence="4 9" id="KW-0812">Transmembrane</keyword>
<proteinExistence type="predicted"/>
<feature type="domain" description="ABC transporter" evidence="10">
    <location>
        <begin position="633"/>
        <end position="879"/>
    </location>
</feature>
<dbReference type="InterPro" id="IPR043428">
    <property type="entry name" value="LivM-like"/>
</dbReference>
<accession>A0ABY5VX65</accession>
<feature type="transmembrane region" description="Helical" evidence="9">
    <location>
        <begin position="322"/>
        <end position="339"/>
    </location>
</feature>
<evidence type="ECO:0000256" key="5">
    <source>
        <dbReference type="ARBA" id="ARBA00022741"/>
    </source>
</evidence>
<gene>
    <name evidence="11" type="ORF">Dfulv_35200</name>
</gene>
<feature type="transmembrane region" description="Helical" evidence="9">
    <location>
        <begin position="398"/>
        <end position="417"/>
    </location>
</feature>
<feature type="transmembrane region" description="Helical" evidence="9">
    <location>
        <begin position="494"/>
        <end position="514"/>
    </location>
</feature>
<dbReference type="Pfam" id="PF02653">
    <property type="entry name" value="BPD_transp_2"/>
    <property type="match status" value="2"/>
</dbReference>
<dbReference type="PROSITE" id="PS50893">
    <property type="entry name" value="ABC_TRANSPORTER_2"/>
    <property type="match status" value="1"/>
</dbReference>
<feature type="transmembrane region" description="Helical" evidence="9">
    <location>
        <begin position="346"/>
        <end position="365"/>
    </location>
</feature>
<keyword evidence="2" id="KW-0813">Transport</keyword>
<feature type="transmembrane region" description="Helical" evidence="9">
    <location>
        <begin position="207"/>
        <end position="223"/>
    </location>
</feature>
<keyword evidence="12" id="KW-1185">Reference proteome</keyword>
<evidence type="ECO:0000259" key="10">
    <source>
        <dbReference type="PROSITE" id="PS50893"/>
    </source>
</evidence>
<feature type="transmembrane region" description="Helical" evidence="9">
    <location>
        <begin position="181"/>
        <end position="201"/>
    </location>
</feature>
<feature type="transmembrane region" description="Helical" evidence="9">
    <location>
        <begin position="48"/>
        <end position="69"/>
    </location>
</feature>
<keyword evidence="3" id="KW-1003">Cell membrane</keyword>
<dbReference type="CDD" id="cd06582">
    <property type="entry name" value="TM_PBP1_LivH_like"/>
    <property type="match status" value="1"/>
</dbReference>
<evidence type="ECO:0000256" key="8">
    <source>
        <dbReference type="ARBA" id="ARBA00023136"/>
    </source>
</evidence>
<dbReference type="EMBL" id="CP073720">
    <property type="protein sequence ID" value="UWP80381.1"/>
    <property type="molecule type" value="Genomic_DNA"/>
</dbReference>
<dbReference type="SMART" id="SM00382">
    <property type="entry name" value="AAA"/>
    <property type="match status" value="1"/>
</dbReference>
<keyword evidence="8 9" id="KW-0472">Membrane</keyword>
<dbReference type="InterPro" id="IPR001851">
    <property type="entry name" value="ABC_transp_permease"/>
</dbReference>
<evidence type="ECO:0000256" key="3">
    <source>
        <dbReference type="ARBA" id="ARBA00022475"/>
    </source>
</evidence>
<feature type="transmembrane region" description="Helical" evidence="9">
    <location>
        <begin position="230"/>
        <end position="247"/>
    </location>
</feature>